<dbReference type="Pfam" id="PF11154">
    <property type="entry name" value="DUF2934"/>
    <property type="match status" value="1"/>
</dbReference>
<dbReference type="EMBL" id="JAHCDA010000001">
    <property type="protein sequence ID" value="MBS7810708.1"/>
    <property type="molecule type" value="Genomic_DNA"/>
</dbReference>
<evidence type="ECO:0000313" key="2">
    <source>
        <dbReference type="Proteomes" id="UP000766336"/>
    </source>
</evidence>
<comment type="caution">
    <text evidence="1">The sequence shown here is derived from an EMBL/GenBank/DDBJ whole genome shotgun (WGS) entry which is preliminary data.</text>
</comment>
<proteinExistence type="predicted"/>
<organism evidence="1 2">
    <name type="scientific">Roseococcus pinisoli</name>
    <dbReference type="NCBI Taxonomy" id="2835040"/>
    <lineage>
        <taxon>Bacteria</taxon>
        <taxon>Pseudomonadati</taxon>
        <taxon>Pseudomonadota</taxon>
        <taxon>Alphaproteobacteria</taxon>
        <taxon>Acetobacterales</taxon>
        <taxon>Roseomonadaceae</taxon>
        <taxon>Roseococcus</taxon>
    </lineage>
</organism>
<reference evidence="1 2" key="1">
    <citation type="submission" date="2021-05" db="EMBL/GenBank/DDBJ databases">
        <title>Roseococcus sp. XZZS9, whole genome shotgun sequencing project.</title>
        <authorList>
            <person name="Zhao G."/>
            <person name="Shen L."/>
        </authorList>
    </citation>
    <scope>NUCLEOTIDE SEQUENCE [LARGE SCALE GENOMIC DNA]</scope>
    <source>
        <strain evidence="1 2">XZZS9</strain>
    </source>
</reference>
<name>A0ABS5QDQ0_9PROT</name>
<dbReference type="Proteomes" id="UP000766336">
    <property type="component" value="Unassembled WGS sequence"/>
</dbReference>
<gene>
    <name evidence="1" type="ORF">KHU32_07150</name>
</gene>
<keyword evidence="2" id="KW-1185">Reference proteome</keyword>
<dbReference type="InterPro" id="IPR021327">
    <property type="entry name" value="DUF2934"/>
</dbReference>
<sequence>MTDQSTLVEQRIRETAYRLWEEAGRPEGQEQHFWLQAEAEIRRQETQLDRALADSFPASDPVSSGSA</sequence>
<evidence type="ECO:0000313" key="1">
    <source>
        <dbReference type="EMBL" id="MBS7810708.1"/>
    </source>
</evidence>
<accession>A0ABS5QDQ0</accession>
<protein>
    <submittedName>
        <fullName evidence="1">DUF2934 domain-containing protein</fullName>
    </submittedName>
</protein>
<dbReference type="RefSeq" id="WP_213669312.1">
    <property type="nucleotide sequence ID" value="NZ_JAHCDA010000001.1"/>
</dbReference>